<evidence type="ECO:0000256" key="6">
    <source>
        <dbReference type="SAM" id="MobiDB-lite"/>
    </source>
</evidence>
<evidence type="ECO:0000256" key="4">
    <source>
        <dbReference type="ARBA" id="ARBA00023219"/>
    </source>
</evidence>
<keyword evidence="2" id="KW-1188">Viral release from host cell</keyword>
<evidence type="ECO:0000256" key="2">
    <source>
        <dbReference type="ARBA" id="ARBA00022612"/>
    </source>
</evidence>
<keyword evidence="5" id="KW-0175">Coiled coil</keyword>
<dbReference type="GO" id="GO:0044423">
    <property type="term" value="C:virion component"/>
    <property type="evidence" value="ECO:0007669"/>
    <property type="project" value="UniProtKB-KW"/>
</dbReference>
<sequence length="661" mass="73200">MPASRGREAAEREIARLLRDPDAVLLHPSEKTMAFAEILAGKWIYTEGQGVYNSVKSAEVVKRQLQAALLRDTLASAVYRDLKTDWDRHARAAAAAWGESELLNEDPEAARVAFETWAQTLAQSLLEFAHETAAGFVGAMTAGEASFDKYVDWLTCLGVVPVIRLSAPRKRKRDEDQTPRLDLFPAVSRPAADAVSRALRDRALQAAAALAERLELTRIPEYDRTALIWNARSREVVSVDLVTAASGRGLVLRPFSYIRGEVLFDSPLERLYVACARADRMREHGKICELINTQPVRVVLGRKPVDSDSAAQAAALVDGKDRARNDSSAAKLVGLIVRLQKMESPKDVAETLRAYLDDQDGRVLDAEQINTSRVGFGQSRPAAVAAKKPPALTLREAFRENATAGVNRILEAHVHKQFETLSQYRETNASLRRELEGVKDRLRRADRRLFEEVPPGVESNPSVCRHGGPPDLECQAALSALSRDLIVQTADLSDRMAAAGSDSAVLNSFFSRFVPPYREEEAALSRLWEQELMRFFKLTRLTNNQGQELGVAYSNSAIDLIVEPYLSRVLRFTSLGHLVSSKDAYVSTDELFRLVFKRSRVNAYLEEIRERFLARVRRHAADVARGARTAERGEPGAGSAGADPGPLCSGMPSGNRDDRRF</sequence>
<evidence type="ECO:0000256" key="3">
    <source>
        <dbReference type="ARBA" id="ARBA00022844"/>
    </source>
</evidence>
<dbReference type="GO" id="GO:0051276">
    <property type="term" value="P:chromosome organization"/>
    <property type="evidence" value="ECO:0007669"/>
    <property type="project" value="InterPro"/>
</dbReference>
<protein>
    <submittedName>
        <fullName evidence="7">Capsid portal protein</fullName>
    </submittedName>
</protein>
<name>V5NWV1_9ALPH</name>
<dbReference type="Pfam" id="PF01763">
    <property type="entry name" value="Herpes_UL6"/>
    <property type="match status" value="1"/>
</dbReference>
<evidence type="ECO:0000313" key="8">
    <source>
        <dbReference type="Proteomes" id="UP000325782"/>
    </source>
</evidence>
<feature type="coiled-coil region" evidence="5">
    <location>
        <begin position="421"/>
        <end position="448"/>
    </location>
</feature>
<reference evidence="7 8" key="1">
    <citation type="journal article" date="2012" name="PLoS ONE">
        <title>The genome of Chelonid herpesvirus 5 harbors atypical genes.</title>
        <authorList>
            <person name="Ackermann M."/>
            <person name="Koriabine M."/>
            <person name="Hartmann-Fritsch F."/>
            <person name="de Jong P.J."/>
            <person name="Lewis T.D."/>
            <person name="Schetle N."/>
            <person name="Work T.M."/>
            <person name="Dagenais J."/>
            <person name="Balazs G.H."/>
            <person name="Leong J.A."/>
        </authorList>
    </citation>
    <scope>NUCLEOTIDE SEQUENCE [LARGE SCALE GENOMIC DNA]</scope>
</reference>
<dbReference type="KEGG" id="vg:80532670"/>
<gene>
    <name evidence="7" type="primary">F-UL6</name>
</gene>
<evidence type="ECO:0000256" key="1">
    <source>
        <dbReference type="ARBA" id="ARBA00022562"/>
    </source>
</evidence>
<dbReference type="HAMAP" id="MF_04012">
    <property type="entry name" value="HSV_PORTL"/>
    <property type="match status" value="1"/>
</dbReference>
<evidence type="ECO:0000313" key="7">
    <source>
        <dbReference type="EMBL" id="AHA93325.1"/>
    </source>
</evidence>
<keyword evidence="8" id="KW-1185">Reference proteome</keyword>
<dbReference type="RefSeq" id="YP_010795511.1">
    <property type="nucleotide sequence ID" value="NC_075701.1"/>
</dbReference>
<accession>V5NWV1</accession>
<keyword evidence="1" id="KW-1048">Host nucleus</keyword>
<proteinExistence type="inferred from homology"/>
<evidence type="ECO:0000256" key="5">
    <source>
        <dbReference type="SAM" id="Coils"/>
    </source>
</evidence>
<organism evidence="7 8">
    <name type="scientific">Chelonid alphaherpesvirus 5</name>
    <dbReference type="NCBI Taxonomy" id="702736"/>
    <lineage>
        <taxon>Viruses</taxon>
        <taxon>Duplodnaviria</taxon>
        <taxon>Heunggongvirae</taxon>
        <taxon>Peploviricota</taxon>
        <taxon>Herviviricetes</taxon>
        <taxon>Herpesvirales</taxon>
        <taxon>Orthoherpesviridae</taxon>
        <taxon>Alphaherpesvirinae</taxon>
        <taxon>Scutavirus</taxon>
        <taxon>Scutavirus chelonidalpha5</taxon>
    </lineage>
</organism>
<dbReference type="EMBL" id="HQ878327">
    <property type="protein sequence ID" value="AHA93325.1"/>
    <property type="molecule type" value="Genomic_DNA"/>
</dbReference>
<feature type="region of interest" description="Disordered" evidence="6">
    <location>
        <begin position="624"/>
        <end position="661"/>
    </location>
</feature>
<keyword evidence="3" id="KW-0946">Virion</keyword>
<dbReference type="Proteomes" id="UP000325782">
    <property type="component" value="Segment"/>
</dbReference>
<dbReference type="InterPro" id="IPR002660">
    <property type="entry name" value="Herpes_Portal"/>
</dbReference>
<keyword evidence="4" id="KW-0231">Viral genome packaging</keyword>
<dbReference type="GeneID" id="80532670"/>